<dbReference type="PANTHER" id="PTHR47515:SF1">
    <property type="entry name" value="BLR2054 PROTEIN"/>
    <property type="match status" value="1"/>
</dbReference>
<evidence type="ECO:0000313" key="2">
    <source>
        <dbReference type="EMBL" id="AJK47748.1"/>
    </source>
</evidence>
<proteinExistence type="predicted"/>
<dbReference type="HOGENOM" id="CLU_027402_31_6_4"/>
<feature type="domain" description="Integrase catalytic" evidence="1">
    <location>
        <begin position="1"/>
        <end position="82"/>
    </location>
</feature>
<dbReference type="InterPro" id="IPR036397">
    <property type="entry name" value="RNaseH_sf"/>
</dbReference>
<sequence length="97" mass="11296">MLTWARRRGVKLFLIEPGEPNQNADIESFNGRFRDECLDEHWFTSLSHTKVPIEARRREYDDERPRKSLGGLTPATYARQLMADAAKLTPDSKAERY</sequence>
<dbReference type="PROSITE" id="PS50994">
    <property type="entry name" value="INTEGRASE"/>
    <property type="match status" value="1"/>
</dbReference>
<dbReference type="AlphaFoldDB" id="A0A0B6RWG8"/>
<dbReference type="PANTHER" id="PTHR47515">
    <property type="entry name" value="LOW CALCIUM RESPONSE LOCUS PROTEIN T"/>
    <property type="match status" value="1"/>
</dbReference>
<dbReference type="InterPro" id="IPR001584">
    <property type="entry name" value="Integrase_cat-core"/>
</dbReference>
<reference evidence="2 3" key="2">
    <citation type="journal article" date="2016" name="Appl. Microbiol. Biotechnol.">
        <title>Mutations improving production and secretion of extracellular lipase by Burkholderia glumae PG1.</title>
        <authorList>
            <person name="Knapp A."/>
            <person name="Voget S."/>
            <person name="Gao R."/>
            <person name="Zaburannyi N."/>
            <person name="Krysciak D."/>
            <person name="Breuer M."/>
            <person name="Hauer B."/>
            <person name="Streit W.R."/>
            <person name="Muller R."/>
            <person name="Daniel R."/>
            <person name="Jaeger K.E."/>
        </authorList>
    </citation>
    <scope>NUCLEOTIDE SEQUENCE [LARGE SCALE GENOMIC DNA]</scope>
    <source>
        <strain evidence="2 3">PG1</strain>
    </source>
</reference>
<protein>
    <submittedName>
        <fullName evidence="2">Transposase</fullName>
    </submittedName>
</protein>
<dbReference type="Gene3D" id="3.30.420.10">
    <property type="entry name" value="Ribonuclease H-like superfamily/Ribonuclease H"/>
    <property type="match status" value="1"/>
</dbReference>
<gene>
    <name evidence="2" type="ORF">BGL_1c32730</name>
</gene>
<dbReference type="Proteomes" id="UP000031838">
    <property type="component" value="Chromosome 1"/>
</dbReference>
<dbReference type="GO" id="GO:0003676">
    <property type="term" value="F:nucleic acid binding"/>
    <property type="evidence" value="ECO:0007669"/>
    <property type="project" value="InterPro"/>
</dbReference>
<evidence type="ECO:0000313" key="3">
    <source>
        <dbReference type="Proteomes" id="UP000031838"/>
    </source>
</evidence>
<name>A0A0B6RWG8_BURPL</name>
<organism evidence="2 3">
    <name type="scientific">Burkholderia plantarii</name>
    <dbReference type="NCBI Taxonomy" id="41899"/>
    <lineage>
        <taxon>Bacteria</taxon>
        <taxon>Pseudomonadati</taxon>
        <taxon>Pseudomonadota</taxon>
        <taxon>Betaproteobacteria</taxon>
        <taxon>Burkholderiales</taxon>
        <taxon>Burkholderiaceae</taxon>
        <taxon>Burkholderia</taxon>
    </lineage>
</organism>
<dbReference type="InterPro" id="IPR012337">
    <property type="entry name" value="RNaseH-like_sf"/>
</dbReference>
<evidence type="ECO:0000259" key="1">
    <source>
        <dbReference type="PROSITE" id="PS50994"/>
    </source>
</evidence>
<dbReference type="Pfam" id="PF13683">
    <property type="entry name" value="rve_3"/>
    <property type="match status" value="1"/>
</dbReference>
<reference evidence="3" key="1">
    <citation type="submission" date="2011-03" db="EMBL/GenBank/DDBJ databases">
        <authorList>
            <person name="Voget S."/>
            <person name="Streit W.R."/>
            <person name="Jaeger K.E."/>
            <person name="Daniel R."/>
        </authorList>
    </citation>
    <scope>NUCLEOTIDE SEQUENCE [LARGE SCALE GENOMIC DNA]</scope>
    <source>
        <strain evidence="3">PG1</strain>
    </source>
</reference>
<dbReference type="EMBL" id="CP002580">
    <property type="protein sequence ID" value="AJK47748.1"/>
    <property type="molecule type" value="Genomic_DNA"/>
</dbReference>
<accession>A0A0B6RWG8</accession>
<dbReference type="KEGG" id="bgp:BGL_1c32730"/>
<dbReference type="GO" id="GO:0015074">
    <property type="term" value="P:DNA integration"/>
    <property type="evidence" value="ECO:0007669"/>
    <property type="project" value="InterPro"/>
</dbReference>
<dbReference type="SUPFAM" id="SSF53098">
    <property type="entry name" value="Ribonuclease H-like"/>
    <property type="match status" value="1"/>
</dbReference>
<keyword evidence="3" id="KW-1185">Reference proteome</keyword>